<evidence type="ECO:0000256" key="7">
    <source>
        <dbReference type="HAMAP-Rule" id="MF_00201"/>
    </source>
</evidence>
<dbReference type="Gene3D" id="2.40.50.140">
    <property type="entry name" value="Nucleic acid-binding proteins"/>
    <property type="match status" value="1"/>
</dbReference>
<dbReference type="NCBIfam" id="TIGR00613">
    <property type="entry name" value="reco"/>
    <property type="match status" value="1"/>
</dbReference>
<dbReference type="SUPFAM" id="SSF57863">
    <property type="entry name" value="ArfGap/RecO-like zinc finger"/>
    <property type="match status" value="1"/>
</dbReference>
<dbReference type="Gene3D" id="1.20.1440.120">
    <property type="entry name" value="Recombination protein O, C-terminal domain"/>
    <property type="match status" value="1"/>
</dbReference>
<comment type="similarity">
    <text evidence="1 7">Belongs to the RecO family.</text>
</comment>
<keyword evidence="5 7" id="KW-0234">DNA repair</keyword>
<evidence type="ECO:0000256" key="2">
    <source>
        <dbReference type="ARBA" id="ARBA00021310"/>
    </source>
</evidence>
<evidence type="ECO:0000256" key="3">
    <source>
        <dbReference type="ARBA" id="ARBA00022763"/>
    </source>
</evidence>
<name>A0A1G2ICX5_9BACT</name>
<reference evidence="9 10" key="1">
    <citation type="journal article" date="2016" name="Nat. Commun.">
        <title>Thousands of microbial genomes shed light on interconnected biogeochemical processes in an aquifer system.</title>
        <authorList>
            <person name="Anantharaman K."/>
            <person name="Brown C.T."/>
            <person name="Hug L.A."/>
            <person name="Sharon I."/>
            <person name="Castelle C.J."/>
            <person name="Probst A.J."/>
            <person name="Thomas B.C."/>
            <person name="Singh A."/>
            <person name="Wilkins M.J."/>
            <person name="Karaoz U."/>
            <person name="Brodie E.L."/>
            <person name="Williams K.H."/>
            <person name="Hubbard S.S."/>
            <person name="Banfield J.F."/>
        </authorList>
    </citation>
    <scope>NUCLEOTIDE SEQUENCE [LARGE SCALE GENOMIC DNA]</scope>
</reference>
<dbReference type="InterPro" id="IPR037278">
    <property type="entry name" value="ARFGAP/RecO"/>
</dbReference>
<proteinExistence type="inferred from homology"/>
<dbReference type="EMBL" id="MHPA01000026">
    <property type="protein sequence ID" value="OGZ72457.1"/>
    <property type="molecule type" value="Genomic_DNA"/>
</dbReference>
<dbReference type="InterPro" id="IPR012340">
    <property type="entry name" value="NA-bd_OB-fold"/>
</dbReference>
<dbReference type="InterPro" id="IPR003717">
    <property type="entry name" value="RecO"/>
</dbReference>
<feature type="domain" description="DNA replication/recombination mediator RecO N-terminal" evidence="8">
    <location>
        <begin position="1"/>
        <end position="79"/>
    </location>
</feature>
<evidence type="ECO:0000313" key="9">
    <source>
        <dbReference type="EMBL" id="OGZ72457.1"/>
    </source>
</evidence>
<organism evidence="9 10">
    <name type="scientific">Candidatus Staskawiczbacteria bacterium RIFCSPLOWO2_01_FULL_38_12b</name>
    <dbReference type="NCBI Taxonomy" id="1802214"/>
    <lineage>
        <taxon>Bacteria</taxon>
        <taxon>Candidatus Staskawicziibacteriota</taxon>
    </lineage>
</organism>
<dbReference type="HAMAP" id="MF_00201">
    <property type="entry name" value="RecO"/>
    <property type="match status" value="1"/>
</dbReference>
<gene>
    <name evidence="7" type="primary">recO</name>
    <name evidence="9" type="ORF">A2908_02720</name>
</gene>
<keyword evidence="3 7" id="KW-0227">DNA damage</keyword>
<dbReference type="Pfam" id="PF02565">
    <property type="entry name" value="RecO_C"/>
    <property type="match status" value="1"/>
</dbReference>
<dbReference type="PANTHER" id="PTHR33991:SF1">
    <property type="entry name" value="DNA REPAIR PROTEIN RECO"/>
    <property type="match status" value="1"/>
</dbReference>
<comment type="caution">
    <text evidence="9">The sequence shown here is derived from an EMBL/GenBank/DDBJ whole genome shotgun (WGS) entry which is preliminary data.</text>
</comment>
<dbReference type="InterPro" id="IPR042242">
    <property type="entry name" value="RecO_C"/>
</dbReference>
<dbReference type="PANTHER" id="PTHR33991">
    <property type="entry name" value="DNA REPAIR PROTEIN RECO"/>
    <property type="match status" value="1"/>
</dbReference>
<dbReference type="GO" id="GO:0006302">
    <property type="term" value="P:double-strand break repair"/>
    <property type="evidence" value="ECO:0007669"/>
    <property type="project" value="TreeGrafter"/>
</dbReference>
<dbReference type="GO" id="GO:0006310">
    <property type="term" value="P:DNA recombination"/>
    <property type="evidence" value="ECO:0007669"/>
    <property type="project" value="UniProtKB-UniRule"/>
</dbReference>
<keyword evidence="4 7" id="KW-0233">DNA recombination</keyword>
<dbReference type="STRING" id="1802214.A2908_02720"/>
<dbReference type="Pfam" id="PF11967">
    <property type="entry name" value="RecO_N"/>
    <property type="match status" value="1"/>
</dbReference>
<accession>A0A1G2ICX5</accession>
<dbReference type="InterPro" id="IPR022572">
    <property type="entry name" value="DNA_rep/recomb_RecO_N"/>
</dbReference>
<comment type="function">
    <text evidence="7">Involved in DNA repair and RecF pathway recombination.</text>
</comment>
<dbReference type="AlphaFoldDB" id="A0A1G2ICX5"/>
<dbReference type="GO" id="GO:0043590">
    <property type="term" value="C:bacterial nucleoid"/>
    <property type="evidence" value="ECO:0007669"/>
    <property type="project" value="TreeGrafter"/>
</dbReference>
<evidence type="ECO:0000256" key="5">
    <source>
        <dbReference type="ARBA" id="ARBA00023204"/>
    </source>
</evidence>
<evidence type="ECO:0000256" key="4">
    <source>
        <dbReference type="ARBA" id="ARBA00023172"/>
    </source>
</evidence>
<evidence type="ECO:0000313" key="10">
    <source>
        <dbReference type="Proteomes" id="UP000176774"/>
    </source>
</evidence>
<evidence type="ECO:0000259" key="8">
    <source>
        <dbReference type="Pfam" id="PF11967"/>
    </source>
</evidence>
<dbReference type="SUPFAM" id="SSF50249">
    <property type="entry name" value="Nucleic acid-binding proteins"/>
    <property type="match status" value="1"/>
</dbReference>
<sequence length="251" mass="29017">MATHYKTQGFVFKKEDWREADRVFSVFTLDFGKIEVLARAVRKITSKLRGGIDIFSLSDIEFIQGKHQKTLIDAVVIEKFSHIFQSSEEMEIANRVSGLLEMFIRGPQTDGRIWDLLADFFKKLDRQELSASRQQLLYHYFAWNFISLLGHGPQLFTCAACTKPLQLPELYFSNKEGGVICGACALLEAGVKKVHPDSIKTLRIMLKKDWDILAKLKLAAEYQKELDGILQQYCRYLLSDYSFNRPNHEYF</sequence>
<evidence type="ECO:0000256" key="6">
    <source>
        <dbReference type="ARBA" id="ARBA00033409"/>
    </source>
</evidence>
<dbReference type="Proteomes" id="UP000176774">
    <property type="component" value="Unassembled WGS sequence"/>
</dbReference>
<evidence type="ECO:0000256" key="1">
    <source>
        <dbReference type="ARBA" id="ARBA00007452"/>
    </source>
</evidence>
<protein>
    <recommendedName>
        <fullName evidence="2 7">DNA repair protein RecO</fullName>
    </recommendedName>
    <alternativeName>
        <fullName evidence="6 7">Recombination protein O</fullName>
    </alternativeName>
</protein>